<organism evidence="1 2">
    <name type="scientific">Leifsonia tongyongensis</name>
    <dbReference type="NCBI Taxonomy" id="1268043"/>
    <lineage>
        <taxon>Bacteria</taxon>
        <taxon>Bacillati</taxon>
        <taxon>Actinomycetota</taxon>
        <taxon>Actinomycetes</taxon>
        <taxon>Micrococcales</taxon>
        <taxon>Microbacteriaceae</taxon>
        <taxon>Leifsonia</taxon>
    </lineage>
</organism>
<accession>A0A6L9XYS3</accession>
<comment type="caution">
    <text evidence="1">The sequence shown here is derived from an EMBL/GenBank/DDBJ whole genome shotgun (WGS) entry which is preliminary data.</text>
</comment>
<dbReference type="RefSeq" id="WP_163289863.1">
    <property type="nucleotide sequence ID" value="NZ_JAAGWY010000002.1"/>
</dbReference>
<evidence type="ECO:0000313" key="1">
    <source>
        <dbReference type="EMBL" id="NEN06446.1"/>
    </source>
</evidence>
<proteinExistence type="predicted"/>
<evidence type="ECO:0000313" key="2">
    <source>
        <dbReference type="Proteomes" id="UP000474967"/>
    </source>
</evidence>
<name>A0A6L9XYS3_9MICO</name>
<protein>
    <submittedName>
        <fullName evidence="1">Uncharacterized protein</fullName>
    </submittedName>
</protein>
<dbReference type="AlphaFoldDB" id="A0A6L9XYS3"/>
<dbReference type="EMBL" id="JAAGWY010000002">
    <property type="protein sequence ID" value="NEN06446.1"/>
    <property type="molecule type" value="Genomic_DNA"/>
</dbReference>
<dbReference type="Proteomes" id="UP000474967">
    <property type="component" value="Unassembled WGS sequence"/>
</dbReference>
<reference evidence="1 2" key="1">
    <citation type="journal article" date="2014" name="J. Microbiol.">
        <title>Diaminobutyricibacter tongyongensis gen. nov., sp. nov. and Homoserinibacter gongjuensis gen. nov., sp. nov. belong to the family Microbacteriaceae.</title>
        <authorList>
            <person name="Kim S.J."/>
            <person name="Ahn J.H."/>
            <person name="Weon H.Y."/>
            <person name="Hamada M."/>
            <person name="Suzuki K."/>
            <person name="Kwon S.W."/>
        </authorList>
    </citation>
    <scope>NUCLEOTIDE SEQUENCE [LARGE SCALE GENOMIC DNA]</scope>
    <source>
        <strain evidence="1 2">NBRC 108724</strain>
    </source>
</reference>
<sequence length="148" mass="15515">MTNQSTDRALDAVIPADETPTWNMVNAVGRLLATEPGTPVSVVRAPGRAVWDAVSPDVTTLDTTPEAMSHDFLLVTCTENVQQAGFKGAPGAPIPVIGEVQVVIDTATGKVLEITRVAQGHTNSISRVRAVERLGAATTVVLSPASFR</sequence>
<keyword evidence="2" id="KW-1185">Reference proteome</keyword>
<gene>
    <name evidence="1" type="ORF">G3T36_11245</name>
</gene>